<reference evidence="7 8" key="1">
    <citation type="submission" date="2021-03" db="EMBL/GenBank/DDBJ databases">
        <title>Genomic Encyclopedia of Type Strains, Phase IV (KMG-IV): sequencing the most valuable type-strain genomes for metagenomic binning, comparative biology and taxonomic classification.</title>
        <authorList>
            <person name="Goeker M."/>
        </authorList>
    </citation>
    <scope>NUCLEOTIDE SEQUENCE [LARGE SCALE GENOMIC DNA]</scope>
    <source>
        <strain evidence="7 8">DSM 24738</strain>
    </source>
</reference>
<evidence type="ECO:0000313" key="7">
    <source>
        <dbReference type="EMBL" id="MBP1931754.1"/>
    </source>
</evidence>
<sequence length="219" mass="25740">MAIKGFFWRVKEFLQTPNPKSINIIAGQDGRLYEIRDHLLGRLVVQKDFVRELDPIQPGFQFQLSKIPGTLLQTALSFFRAYCNEWVQNEVMVQIYYDRLTKEYFMECPYQTVSKARIDAKIDHVLLHNQQYVQVMHLHSHNTMSAFFSETDNNDEKGFMLYGVIGRLDFHEPDMRLRVGCNGHFFKLPIDYIFDHPVLTPTSIGYPKEWDERVLIQGS</sequence>
<evidence type="ECO:0000256" key="1">
    <source>
        <dbReference type="ARBA" id="ARBA00022670"/>
    </source>
</evidence>
<evidence type="ECO:0000256" key="5">
    <source>
        <dbReference type="ARBA" id="ARBA00023049"/>
    </source>
</evidence>
<accession>A0ABS4GNA6</accession>
<name>A0ABS4GNA6_9BACL</name>
<keyword evidence="4" id="KW-0862">Zinc</keyword>
<keyword evidence="1" id="KW-0645">Protease</keyword>
<keyword evidence="2" id="KW-0479">Metal-binding</keyword>
<keyword evidence="8" id="KW-1185">Reference proteome</keyword>
<evidence type="ECO:0000256" key="3">
    <source>
        <dbReference type="ARBA" id="ARBA00022801"/>
    </source>
</evidence>
<evidence type="ECO:0000256" key="2">
    <source>
        <dbReference type="ARBA" id="ARBA00022723"/>
    </source>
</evidence>
<keyword evidence="3" id="KW-0378">Hydrolase</keyword>
<keyword evidence="5" id="KW-0482">Metalloprotease</keyword>
<proteinExistence type="predicted"/>
<comment type="caution">
    <text evidence="7">The sequence shown here is derived from an EMBL/GenBank/DDBJ whole genome shotgun (WGS) entry which is preliminary data.</text>
</comment>
<evidence type="ECO:0000256" key="4">
    <source>
        <dbReference type="ARBA" id="ARBA00022833"/>
    </source>
</evidence>
<organism evidence="7 8">
    <name type="scientific">Ammoniphilus resinae</name>
    <dbReference type="NCBI Taxonomy" id="861532"/>
    <lineage>
        <taxon>Bacteria</taxon>
        <taxon>Bacillati</taxon>
        <taxon>Bacillota</taxon>
        <taxon>Bacilli</taxon>
        <taxon>Bacillales</taxon>
        <taxon>Paenibacillaceae</taxon>
        <taxon>Aneurinibacillus group</taxon>
        <taxon>Ammoniphilus</taxon>
    </lineage>
</organism>
<dbReference type="RefSeq" id="WP_209809847.1">
    <property type="nucleotide sequence ID" value="NZ_JAGGKT010000004.1"/>
</dbReference>
<gene>
    <name evidence="7" type="ORF">J2Z37_001755</name>
</gene>
<dbReference type="InterPro" id="IPR028090">
    <property type="entry name" value="JAB_dom_prok"/>
</dbReference>
<dbReference type="EMBL" id="JAGGKT010000004">
    <property type="protein sequence ID" value="MBP1931754.1"/>
    <property type="molecule type" value="Genomic_DNA"/>
</dbReference>
<protein>
    <submittedName>
        <fullName evidence="7">PRTRC genetic system protein A</fullName>
    </submittedName>
</protein>
<dbReference type="Proteomes" id="UP001519343">
    <property type="component" value="Unassembled WGS sequence"/>
</dbReference>
<evidence type="ECO:0000313" key="8">
    <source>
        <dbReference type="Proteomes" id="UP001519343"/>
    </source>
</evidence>
<feature type="domain" description="JAB" evidence="6">
    <location>
        <begin position="109"/>
        <end position="175"/>
    </location>
</feature>
<dbReference type="Pfam" id="PF14464">
    <property type="entry name" value="Prok-JAB"/>
    <property type="match status" value="1"/>
</dbReference>
<evidence type="ECO:0000259" key="6">
    <source>
        <dbReference type="Pfam" id="PF14464"/>
    </source>
</evidence>